<dbReference type="AlphaFoldDB" id="A0A2H1WPI4"/>
<accession>A0A2H1WPI4</accession>
<evidence type="ECO:0000313" key="2">
    <source>
        <dbReference type="EMBL" id="SOQ54973.1"/>
    </source>
</evidence>
<name>A0A2H1WPI4_SPOFR</name>
<reference evidence="2" key="1">
    <citation type="submission" date="2016-07" db="EMBL/GenBank/DDBJ databases">
        <authorList>
            <person name="Bretaudeau A."/>
        </authorList>
    </citation>
    <scope>NUCLEOTIDE SEQUENCE</scope>
    <source>
        <strain evidence="2">Rice</strain>
        <tissue evidence="2">Whole body</tissue>
    </source>
</reference>
<evidence type="ECO:0000256" key="1">
    <source>
        <dbReference type="SAM" id="Phobius"/>
    </source>
</evidence>
<gene>
    <name evidence="2" type="ORF">SFRICE_014750</name>
</gene>
<proteinExistence type="predicted"/>
<keyword evidence="1" id="KW-0472">Membrane</keyword>
<keyword evidence="1" id="KW-1133">Transmembrane helix</keyword>
<feature type="transmembrane region" description="Helical" evidence="1">
    <location>
        <begin position="41"/>
        <end position="61"/>
    </location>
</feature>
<keyword evidence="1" id="KW-0812">Transmembrane</keyword>
<sequence>MRKILFIIFCYSDAFLCYDIGTHSLALVETGLAKLCFLYGKMRAMVAFYGLLSLLSIHRILELRIFLAQLLCA</sequence>
<dbReference type="EMBL" id="ODYU01010105">
    <property type="protein sequence ID" value="SOQ54973.1"/>
    <property type="molecule type" value="Genomic_DNA"/>
</dbReference>
<organism evidence="2">
    <name type="scientific">Spodoptera frugiperda</name>
    <name type="common">Fall armyworm</name>
    <dbReference type="NCBI Taxonomy" id="7108"/>
    <lineage>
        <taxon>Eukaryota</taxon>
        <taxon>Metazoa</taxon>
        <taxon>Ecdysozoa</taxon>
        <taxon>Arthropoda</taxon>
        <taxon>Hexapoda</taxon>
        <taxon>Insecta</taxon>
        <taxon>Pterygota</taxon>
        <taxon>Neoptera</taxon>
        <taxon>Endopterygota</taxon>
        <taxon>Lepidoptera</taxon>
        <taxon>Glossata</taxon>
        <taxon>Ditrysia</taxon>
        <taxon>Noctuoidea</taxon>
        <taxon>Noctuidae</taxon>
        <taxon>Amphipyrinae</taxon>
        <taxon>Spodoptera</taxon>
    </lineage>
</organism>
<protein>
    <submittedName>
        <fullName evidence="2">SFRICE_014750</fullName>
    </submittedName>
</protein>